<keyword evidence="4" id="KW-0805">Transcription regulation</keyword>
<feature type="compositionally biased region" description="Basic and acidic residues" evidence="8">
    <location>
        <begin position="82"/>
        <end position="101"/>
    </location>
</feature>
<dbReference type="Gene3D" id="6.10.250.2910">
    <property type="match status" value="1"/>
</dbReference>
<keyword evidence="7" id="KW-0539">Nucleus</keyword>
<dbReference type="GeneID" id="117647571"/>
<dbReference type="PRINTS" id="PR02094">
    <property type="entry name" value="HEXIMFAMILY"/>
</dbReference>
<dbReference type="InParanoid" id="A0A6P8YYN5"/>
<organism evidence="10">
    <name type="scientific">Thrips palmi</name>
    <name type="common">Melon thrips</name>
    <dbReference type="NCBI Taxonomy" id="161013"/>
    <lineage>
        <taxon>Eukaryota</taxon>
        <taxon>Metazoa</taxon>
        <taxon>Ecdysozoa</taxon>
        <taxon>Arthropoda</taxon>
        <taxon>Hexapoda</taxon>
        <taxon>Insecta</taxon>
        <taxon>Pterygota</taxon>
        <taxon>Neoptera</taxon>
        <taxon>Paraneoptera</taxon>
        <taxon>Thysanoptera</taxon>
        <taxon>Terebrantia</taxon>
        <taxon>Thripoidea</taxon>
        <taxon>Thripidae</taxon>
        <taxon>Thrips</taxon>
    </lineage>
</organism>
<feature type="compositionally biased region" description="Low complexity" evidence="8">
    <location>
        <begin position="308"/>
        <end position="365"/>
    </location>
</feature>
<feature type="compositionally biased region" description="Basic and acidic residues" evidence="8">
    <location>
        <begin position="55"/>
        <end position="64"/>
    </location>
</feature>
<evidence type="ECO:0000256" key="7">
    <source>
        <dbReference type="ARBA" id="ARBA00023242"/>
    </source>
</evidence>
<protein>
    <submittedName>
        <fullName evidence="10">Protein HEXIM-like</fullName>
    </submittedName>
</protein>
<evidence type="ECO:0000256" key="6">
    <source>
        <dbReference type="ARBA" id="ARBA00023163"/>
    </source>
</evidence>
<comment type="similarity">
    <text evidence="2">Belongs to the HEXIM family.</text>
</comment>
<evidence type="ECO:0000256" key="1">
    <source>
        <dbReference type="ARBA" id="ARBA00004123"/>
    </source>
</evidence>
<feature type="compositionally biased region" description="Basic and acidic residues" evidence="8">
    <location>
        <begin position="17"/>
        <end position="36"/>
    </location>
</feature>
<dbReference type="KEGG" id="tpal:117647571"/>
<keyword evidence="6" id="KW-0804">Transcription</keyword>
<keyword evidence="9" id="KW-1185">Reference proteome</keyword>
<evidence type="ECO:0000256" key="8">
    <source>
        <dbReference type="SAM" id="MobiDB-lite"/>
    </source>
</evidence>
<accession>A0A6P8YYN5</accession>
<dbReference type="GO" id="GO:0097322">
    <property type="term" value="F:7SK snRNA binding"/>
    <property type="evidence" value="ECO:0007669"/>
    <property type="project" value="TreeGrafter"/>
</dbReference>
<evidence type="ECO:0000313" key="9">
    <source>
        <dbReference type="Proteomes" id="UP000515158"/>
    </source>
</evidence>
<evidence type="ECO:0000313" key="10">
    <source>
        <dbReference type="RefSeq" id="XP_034245278.1"/>
    </source>
</evidence>
<evidence type="ECO:0000256" key="3">
    <source>
        <dbReference type="ARBA" id="ARBA00022491"/>
    </source>
</evidence>
<dbReference type="GO" id="GO:0004861">
    <property type="term" value="F:cyclin-dependent protein serine/threonine kinase inhibitor activity"/>
    <property type="evidence" value="ECO:0007669"/>
    <property type="project" value="InterPro"/>
</dbReference>
<evidence type="ECO:0000256" key="2">
    <source>
        <dbReference type="ARBA" id="ARBA00008409"/>
    </source>
</evidence>
<dbReference type="RefSeq" id="XP_034245278.1">
    <property type="nucleotide sequence ID" value="XM_034389387.1"/>
</dbReference>
<dbReference type="InterPro" id="IPR024872">
    <property type="entry name" value="HEXIM"/>
</dbReference>
<dbReference type="GO" id="GO:0005737">
    <property type="term" value="C:cytoplasm"/>
    <property type="evidence" value="ECO:0007669"/>
    <property type="project" value="InterPro"/>
</dbReference>
<feature type="compositionally biased region" description="Basic residues" evidence="8">
    <location>
        <begin position="102"/>
        <end position="119"/>
    </location>
</feature>
<name>A0A6P8YYN5_THRPL</name>
<comment type="subcellular location">
    <subcellularLocation>
        <location evidence="1">Nucleus</location>
    </subcellularLocation>
</comment>
<reference evidence="10" key="1">
    <citation type="submission" date="2025-08" db="UniProtKB">
        <authorList>
            <consortium name="RefSeq"/>
        </authorList>
    </citation>
    <scope>IDENTIFICATION</scope>
    <source>
        <tissue evidence="10">Total insect</tissue>
    </source>
</reference>
<dbReference type="PANTHER" id="PTHR13469">
    <property type="entry name" value="HEXAMETHYLENE BISACETAMIDE INDUCIBLE 1"/>
    <property type="match status" value="1"/>
</dbReference>
<keyword evidence="3" id="KW-0678">Repressor</keyword>
<gene>
    <name evidence="10" type="primary">LOC117647571</name>
</gene>
<feature type="compositionally biased region" description="Acidic residues" evidence="8">
    <location>
        <begin position="1"/>
        <end position="16"/>
    </location>
</feature>
<feature type="region of interest" description="Disordered" evidence="8">
    <location>
        <begin position="1"/>
        <end position="206"/>
    </location>
</feature>
<proteinExistence type="inferred from homology"/>
<dbReference type="GO" id="GO:0005654">
    <property type="term" value="C:nucleoplasm"/>
    <property type="evidence" value="ECO:0007669"/>
    <property type="project" value="TreeGrafter"/>
</dbReference>
<sequence length="417" mass="45799">MDMETEDAQEIGMEDAAEVRIEVANDPSRRHDRHEQGGAVLPPSGVGLKLSVEMEAFRQERAPDESSAGTRTPDAPDTPEDEKDKDKLMDTETEKDKDKEKGRKRKKHRRLQHNKKVWLWKKELAAGGGGGGASPSSGRQRQQRPRPNRSNRSNAALPAPNNTTQFIMEDHTDVPALDLEALRGSRTSRARDSSFSIDSDEDFSSSPEDEAYLWKQFSNTYEDVHVERLGTMTKVDLIQEYLRLEQQVGNLEKKLIGSTGTDSESEVPEGDLAIEPVMAEKIRIFQEEIRKLAVENEQLVQENKRIQSSSSLVRQSSSSLSSSIDSESDSSTSSGSSSSSSSGCSGASRSSGSGRSHSGKSSPQSAIRNNNPGIELEDKTIDLSSDQDMESESLNDAPLHLESVHEENSTVSSVTAH</sequence>
<evidence type="ECO:0000256" key="5">
    <source>
        <dbReference type="ARBA" id="ARBA00023054"/>
    </source>
</evidence>
<dbReference type="GO" id="GO:0000122">
    <property type="term" value="P:negative regulation of transcription by RNA polymerase II"/>
    <property type="evidence" value="ECO:0007669"/>
    <property type="project" value="InterPro"/>
</dbReference>
<dbReference type="PANTHER" id="PTHR13469:SF8">
    <property type="entry name" value="HEXIM P-TEFB COMPLEX SUBUNIT 1"/>
    <property type="match status" value="1"/>
</dbReference>
<dbReference type="AlphaFoldDB" id="A0A6P8YYN5"/>
<dbReference type="OrthoDB" id="10058500at2759"/>
<feature type="region of interest" description="Disordered" evidence="8">
    <location>
        <begin position="300"/>
        <end position="417"/>
    </location>
</feature>
<keyword evidence="5" id="KW-0175">Coiled coil</keyword>
<evidence type="ECO:0000256" key="4">
    <source>
        <dbReference type="ARBA" id="ARBA00023015"/>
    </source>
</evidence>
<dbReference type="Pfam" id="PF15313">
    <property type="entry name" value="HEXIM"/>
    <property type="match status" value="1"/>
</dbReference>
<dbReference type="Proteomes" id="UP000515158">
    <property type="component" value="Unplaced"/>
</dbReference>